<feature type="domain" description="MBG" evidence="2">
    <location>
        <begin position="1173"/>
        <end position="1247"/>
    </location>
</feature>
<feature type="domain" description="Cadherin-like beta-sandwich-like" evidence="1">
    <location>
        <begin position="1765"/>
        <end position="1857"/>
    </location>
</feature>
<reference evidence="3 4" key="1">
    <citation type="submission" date="2019-02" db="EMBL/GenBank/DDBJ databases">
        <title>Pedobacter sp. RP-1-14 sp. nov., isolated from Arctic soil.</title>
        <authorList>
            <person name="Dahal R.H."/>
        </authorList>
    </citation>
    <scope>NUCLEOTIDE SEQUENCE [LARGE SCALE GENOMIC DNA]</scope>
    <source>
        <strain evidence="3 4">RP-1-14</strain>
    </source>
</reference>
<feature type="domain" description="Cadherin-like beta-sandwich-like" evidence="1">
    <location>
        <begin position="1663"/>
        <end position="1757"/>
    </location>
</feature>
<feature type="domain" description="Cadherin-like beta-sandwich-like" evidence="1">
    <location>
        <begin position="2477"/>
        <end position="2550"/>
    </location>
</feature>
<feature type="domain" description="Cadherin-like beta-sandwich-like" evidence="1">
    <location>
        <begin position="2379"/>
        <end position="2450"/>
    </location>
</feature>
<evidence type="ECO:0000259" key="1">
    <source>
        <dbReference type="Pfam" id="PF12733"/>
    </source>
</evidence>
<feature type="domain" description="Cadherin-like beta-sandwich-like" evidence="1">
    <location>
        <begin position="1358"/>
        <end position="1448"/>
    </location>
</feature>
<feature type="domain" description="Cadherin-like beta-sandwich-like" evidence="1">
    <location>
        <begin position="2184"/>
        <end position="2253"/>
    </location>
</feature>
<dbReference type="InterPro" id="IPR011042">
    <property type="entry name" value="6-blade_b-propeller_TolB-like"/>
</dbReference>
<protein>
    <recommendedName>
        <fullName evidence="5">Gliding motility-associated-like protein</fullName>
    </recommendedName>
</protein>
<sequence>MITLLRSFALPIKQKASISICGLILFLLFAAEKSNAQVYWSTNDGNVNSTVNDAYYKMDYSGANKSTISANLINLTIGFAIDGNNNRLFAYEAKPGAIGIKVLNLTTGALIRTIALPADVFELRDMEYDPRTDYLYYTSEGGNGSGTTGGTAVSAGDAIYRVHGDGTGQETVVSSLCKNPYRLELDKVNNRLIVFQANFSERRLYFVDIASRAVTFSAFATSINTIWDIAYDETTDEIYYLCENGSAATLHANDQLRKQKSDGTNDVGLISTFVYSPYRIALDKGNNRAYVSDAYYAQAKIVAVNLTNNTYSTVYTANQVQNGETIQQLRVPGMPSVSTTAASSITATSATLAGNLVLGYGLSTERGVVYSSTNAAPTVSDSKAVMATTTTNGAFSASITGLVTSTTYYARAYAVNGAGTSYGPAITFTTLSNDNNLSGLSISAGTLSPSFSAGTTSYSTSVTNGTSSITVTPTKNNANASIKVNGTNVNSGSASGGISLGVGSNTITVLVTAQDNSTKTYTLTVTRAKTQQTITFSALAAKNYGNADFAPGATSSEGLTVSYSSDNAAVATIVNNQVHIVAPGTANITASQEGDATRLAATNVVQSLTVDKGTVTVTVNAQTKVYGNNDPVFTYTTTGVVGTDAATGSLSREDPNTNKFVGVYAITQGTLSYGDKYNITYVGANLTITKRPYTIKPVGATKVFGEEDPYFISFNSEGTTLAAGDATTGPFSRSPGENVGIYATLIGQKRVVSTSTFADVTSNYNINFISTNTFVITPKQVNVTANPAAKAFGTADPAFTYAVQSDITDATFTGSLSRTAGEDPGQYAITQGTLAINSNYTFNFISDNLTIGRQTLVITPNAATKVYGEQDPEYTFSSNVPIVGNATFTGTPSRAEGKNIGIYNITGLGTVALDNPRYTLSFAQGGTLTITKRPLTLKPVPATKSYGNADPVYPYQIANGTSVAPGEGMTGVFGREPGENVGTYALTLGQKTPVNISDGVYTKDNYDITFISDNLTITPRRLDITATNLSKSFGDEDPSLTYNINQTLVDGDTASGNLARAVGETRGGYPINQGTLSFGNNYQIFFNGGTFTIGKKTIDVASNALTKTYGTGDPELTYTISESPVGESFTGALSRGSGEYVGTYAISKGTLSLSDNYVINFTGNDFNINKALLTYVATPATKPFYTANPTFTGSVTGFAYGETIETATTGTLAFSSSALLNSPRGVYPITGAGLSAGNYDFIQAAGNSTALSIVASADNTLSALTASKGTLTPVFSPSVLNYGFGVANNITSFDLSATLNSSFATATLNGVPYVSGSTKTLPLIAGGNQFDIVITAQDETTQTYRLNIYRAYSTNNLLSSLVVNGATLTPAFDPNVITYHASVPHSTASVSMYGIAADSSAVVKGYDGTVATAENPFTYELSVGEYAYNLTVTSENGDNRFYTVMIDRAKSPDATLASFGSELVTMTSPIVDGTLNYSGTVIHTTSNGRFNPVTTSGRSSLKVWVNDQPVDSYGGYYMVFGFGTNKLTVEVTSEDGNNVKTYTLNVVREKSNNARLANLYIPFLEGGLDQSFDGDVYAYTANMADSIYTGLPLRLHAENEFATVKVNGTAVPRFQDYQMVLHGGPNTFNIVVTSQDGSQTKTYQLVFTRGGTPPPAKSPIARLSSLNVSAAPSFSKNFNFSYEELTTVNAPNSVASVRFFLNKEHPNSTITLNGAAYDADLNESDLHPIAVGDNLFTVVVTAEDGLVTKTYEVHVNRLPYVNVDLASLSINRGPLTPAFSAATTTYNVSVPNNVETVTVTPTAANAGNTVQVNGTTIDAANPTATVNVFTGPPSRIRTVVRSADGVTTKTYTIVVTRLPSDDATLSSLGASSAVSPVFSAAVTNYTATVGSAVTTYTIAPLVNHPGANAVVTVNGAPYNSEETPEIALEMGLTTIVTTVTANNGVATKTYTLKVYRGSNVATASLALDTKTPLTVTTGTGYRNFVTSVDFNATSISVKPTLTDLNAIVTVNGSMVVSGAFSEPITLNPDSTLINILVTAQDGVTTKLYTINVKREGASIATASLALDTKDALTVTTGTGYRNFVTSINFSTTEIRVKPTLTDPNASVKVNGSLVASGAFSEPVALSPGSTLINILVTAQDGITTKLYTINVKREGASIATASLALDTKAALTVTTGTGYRNFVTSINFSTTEVRVKPTLTDPNATVTVNGNLVASGEFSEPVTLSPDSTLINVMVTAQDGVTTKLYTINVKREGTSIATASLALDTKAALTVTTGTGYRNFVTSINFSTTEIRVKPTLTDPNATVTVNGSLVASGEFSEPVTLNPDSTLINVLVTAQDGVSTKLYTINVKREGASIATASLALDPKATLTLTTGAGFRNYVTSIDFNTTSISVKPTLTDPNATVVINGVAATSGVFSAPISLNVDSTMINVVVTAQDGTTIKTYKINVKRTGASISTSAFTMSTKTALTITTGTAYRNYLTTVENNINTVMIKPKLTDTNASIKINGLNVISDTFSAPISLNADTTKVEIVVTAQDGVTTRTYGINVKRKPNNTIMVNKDKPENNLIPTDRDDDQQSGKISVLVHQGLSPNGDGINDYLVIDGLDQYPDNKISIINSKGVLVYKTSAYGTNGNVFDGHANNGTMQVQGTYYYILEYKKGKNKTRKTGYIILKY</sequence>
<dbReference type="InterPro" id="IPR025883">
    <property type="entry name" value="Cadherin-like_domain"/>
</dbReference>
<comment type="caution">
    <text evidence="3">The sequence shown here is derived from an EMBL/GenBank/DDBJ whole genome shotgun (WGS) entry which is preliminary data.</text>
</comment>
<dbReference type="EMBL" id="SJSL01000001">
    <property type="protein sequence ID" value="TCD02740.1"/>
    <property type="molecule type" value="Genomic_DNA"/>
</dbReference>
<feature type="domain" description="MBG" evidence="2">
    <location>
        <begin position="1022"/>
        <end position="1092"/>
    </location>
</feature>
<dbReference type="Proteomes" id="UP000293347">
    <property type="component" value="Unassembled WGS sequence"/>
</dbReference>
<dbReference type="Pfam" id="PF12733">
    <property type="entry name" value="Cadherin-like"/>
    <property type="match status" value="14"/>
</dbReference>
<dbReference type="PANTHER" id="PTHR14776:SF1">
    <property type="entry name" value="CADHERIN-LIKE AND PC-ESTERASE DOMAIN-CONTAINING PROTEIN 1"/>
    <property type="match status" value="1"/>
</dbReference>
<name>A0A4R0NP43_9SPHI</name>
<accession>A0A4R0NP43</accession>
<dbReference type="InterPro" id="IPR011044">
    <property type="entry name" value="Quino_amine_DH_bsu"/>
</dbReference>
<feature type="domain" description="Cadherin-like beta-sandwich-like" evidence="1">
    <location>
        <begin position="442"/>
        <end position="527"/>
    </location>
</feature>
<feature type="domain" description="MBG" evidence="2">
    <location>
        <begin position="615"/>
        <end position="687"/>
    </location>
</feature>
<feature type="domain" description="Cadherin-like beta-sandwich-like" evidence="1">
    <location>
        <begin position="2283"/>
        <end position="2352"/>
    </location>
</feature>
<evidence type="ECO:0008006" key="5">
    <source>
        <dbReference type="Google" id="ProtNLM"/>
    </source>
</evidence>
<feature type="domain" description="MBG" evidence="2">
    <location>
        <begin position="1100"/>
        <end position="1166"/>
    </location>
</feature>
<proteinExistence type="predicted"/>
<dbReference type="Pfam" id="PF18676">
    <property type="entry name" value="MBG_2"/>
    <property type="match status" value="7"/>
</dbReference>
<dbReference type="OrthoDB" id="355609at2"/>
<feature type="domain" description="MBG" evidence="2">
    <location>
        <begin position="782"/>
        <end position="850"/>
    </location>
</feature>
<feature type="domain" description="Cadherin-like beta-sandwich-like" evidence="1">
    <location>
        <begin position="1985"/>
        <end position="2055"/>
    </location>
</feature>
<evidence type="ECO:0000313" key="4">
    <source>
        <dbReference type="Proteomes" id="UP000293347"/>
    </source>
</evidence>
<dbReference type="SUPFAM" id="SSF49265">
    <property type="entry name" value="Fibronectin type III"/>
    <property type="match status" value="1"/>
</dbReference>
<feature type="domain" description="Cadherin-like beta-sandwich-like" evidence="1">
    <location>
        <begin position="2085"/>
        <end position="2154"/>
    </location>
</feature>
<dbReference type="Gene3D" id="2.120.10.30">
    <property type="entry name" value="TolB, C-terminal domain"/>
    <property type="match status" value="2"/>
</dbReference>
<feature type="domain" description="MBG" evidence="2">
    <location>
        <begin position="856"/>
        <end position="929"/>
    </location>
</feature>
<feature type="domain" description="Cadherin-like beta-sandwich-like" evidence="1">
    <location>
        <begin position="1571"/>
        <end position="1649"/>
    </location>
</feature>
<dbReference type="PANTHER" id="PTHR14776">
    <property type="entry name" value="CADHERIN-LIKE AND PC-ESTERASE DOMAIN-CONTAINING PROTEIN 1"/>
    <property type="match status" value="1"/>
</dbReference>
<organism evidence="3 4">
    <name type="scientific">Pedobacter psychroterrae</name>
    <dbReference type="NCBI Taxonomy" id="2530453"/>
    <lineage>
        <taxon>Bacteria</taxon>
        <taxon>Pseudomonadati</taxon>
        <taxon>Bacteroidota</taxon>
        <taxon>Sphingobacteriia</taxon>
        <taxon>Sphingobacteriales</taxon>
        <taxon>Sphingobacteriaceae</taxon>
        <taxon>Pedobacter</taxon>
    </lineage>
</organism>
<evidence type="ECO:0000313" key="3">
    <source>
        <dbReference type="EMBL" id="TCD02740.1"/>
    </source>
</evidence>
<evidence type="ECO:0000259" key="2">
    <source>
        <dbReference type="Pfam" id="PF18676"/>
    </source>
</evidence>
<dbReference type="RefSeq" id="WP_131592641.1">
    <property type="nucleotide sequence ID" value="NZ_SJSL01000001.1"/>
</dbReference>
<keyword evidence="4" id="KW-1185">Reference proteome</keyword>
<feature type="domain" description="Cadherin-like beta-sandwich-like" evidence="1">
    <location>
        <begin position="1263"/>
        <end position="1350"/>
    </location>
</feature>
<dbReference type="Pfam" id="PF13585">
    <property type="entry name" value="CHU_C"/>
    <property type="match status" value="1"/>
</dbReference>
<feature type="domain" description="MBG" evidence="2">
    <location>
        <begin position="935"/>
        <end position="1016"/>
    </location>
</feature>
<dbReference type="Gene3D" id="3.30.160.710">
    <property type="match status" value="1"/>
</dbReference>
<dbReference type="InterPro" id="IPR036116">
    <property type="entry name" value="FN3_sf"/>
</dbReference>
<dbReference type="SUPFAM" id="SSF50969">
    <property type="entry name" value="YVTN repeat-like/Quinoprotein amine dehydrogenase"/>
    <property type="match status" value="1"/>
</dbReference>
<feature type="domain" description="Cadherin-like beta-sandwich-like" evidence="1">
    <location>
        <begin position="1873"/>
        <end position="1956"/>
    </location>
</feature>
<feature type="domain" description="Cadherin-like beta-sandwich-like" evidence="1">
    <location>
        <begin position="1473"/>
        <end position="1549"/>
    </location>
</feature>
<dbReference type="InterPro" id="IPR041286">
    <property type="entry name" value="MBG_2"/>
</dbReference>
<gene>
    <name evidence="3" type="ORF">EZ437_01755</name>
</gene>